<dbReference type="OrthoDB" id="1845088at2759"/>
<proteinExistence type="predicted"/>
<dbReference type="PANTHER" id="PTHR47481:SF31">
    <property type="entry name" value="OS01G0873500 PROTEIN"/>
    <property type="match status" value="1"/>
</dbReference>
<dbReference type="AlphaFoldDB" id="A0A5C7GXF1"/>
<protein>
    <recommendedName>
        <fullName evidence="4">Retrotransposon Copia-like N-terminal domain-containing protein</fullName>
    </recommendedName>
</protein>
<feature type="region of interest" description="Disordered" evidence="1">
    <location>
        <begin position="1"/>
        <end position="38"/>
    </location>
</feature>
<evidence type="ECO:0000256" key="1">
    <source>
        <dbReference type="SAM" id="MobiDB-lite"/>
    </source>
</evidence>
<accession>A0A5C7GXF1</accession>
<evidence type="ECO:0000313" key="2">
    <source>
        <dbReference type="EMBL" id="TXG48992.1"/>
    </source>
</evidence>
<evidence type="ECO:0008006" key="4">
    <source>
        <dbReference type="Google" id="ProtNLM"/>
    </source>
</evidence>
<evidence type="ECO:0000313" key="3">
    <source>
        <dbReference type="Proteomes" id="UP000323000"/>
    </source>
</evidence>
<reference evidence="3" key="1">
    <citation type="journal article" date="2019" name="Gigascience">
        <title>De novo genome assembly of the endangered Acer yangbiense, a plant species with extremely small populations endemic to Yunnan Province, China.</title>
        <authorList>
            <person name="Yang J."/>
            <person name="Wariss H.M."/>
            <person name="Tao L."/>
            <person name="Zhang R."/>
            <person name="Yun Q."/>
            <person name="Hollingsworth P."/>
            <person name="Dao Z."/>
            <person name="Luo G."/>
            <person name="Guo H."/>
            <person name="Ma Y."/>
            <person name="Sun W."/>
        </authorList>
    </citation>
    <scope>NUCLEOTIDE SEQUENCE [LARGE SCALE GENOMIC DNA]</scope>
    <source>
        <strain evidence="3">cv. Malutang</strain>
    </source>
</reference>
<keyword evidence="3" id="KW-1185">Reference proteome</keyword>
<comment type="caution">
    <text evidence="2">The sequence shown here is derived from an EMBL/GenBank/DDBJ whole genome shotgun (WGS) entry which is preliminary data.</text>
</comment>
<name>A0A5C7GXF1_9ROSI</name>
<dbReference type="PANTHER" id="PTHR47481">
    <property type="match status" value="1"/>
</dbReference>
<dbReference type="Proteomes" id="UP000323000">
    <property type="component" value="Chromosome 12"/>
</dbReference>
<gene>
    <name evidence="2" type="ORF">EZV62_024867</name>
</gene>
<organism evidence="2 3">
    <name type="scientific">Acer yangbiense</name>
    <dbReference type="NCBI Taxonomy" id="1000413"/>
    <lineage>
        <taxon>Eukaryota</taxon>
        <taxon>Viridiplantae</taxon>
        <taxon>Streptophyta</taxon>
        <taxon>Embryophyta</taxon>
        <taxon>Tracheophyta</taxon>
        <taxon>Spermatophyta</taxon>
        <taxon>Magnoliopsida</taxon>
        <taxon>eudicotyledons</taxon>
        <taxon>Gunneridae</taxon>
        <taxon>Pentapetalae</taxon>
        <taxon>rosids</taxon>
        <taxon>malvids</taxon>
        <taxon>Sapindales</taxon>
        <taxon>Sapindaceae</taxon>
        <taxon>Hippocastanoideae</taxon>
        <taxon>Acereae</taxon>
        <taxon>Acer</taxon>
    </lineage>
</organism>
<sequence>MASIDNDPLARDETTPQPPPLAKKKNPSSKSSKGETSKVIGLGLTEGQSGSKPQNPGNALGSYCSVKLNHENYLLWKSMVMHVIRGSRLEGFLNGTKECPLKFITKENSEDEEVELNSSYENWIAQDQNLLGWLYNSIDVDVTSEVMGNESLQDLWNAIETLFWNRGQSQSSRMSNNANQNHGGNHYHEGNNYREGGVNLQGCATMQIKTMEEIVTMKGTITEVKAYPEVEEEDLAVEIDLFIKCGKICHIVAYCHFRFNETYDKVTGVVLLQGKLIDGLYCLDFPVATNHHQTGSPQSTPQTFVCNVESLNFPQAESMNSSSLFSSKEAWHRRLDIRDLAILQVRFCLKS</sequence>
<dbReference type="EMBL" id="VAHF01000012">
    <property type="protein sequence ID" value="TXG48992.1"/>
    <property type="molecule type" value="Genomic_DNA"/>
</dbReference>